<name>A0A0C3AUH5_SERVB</name>
<proteinExistence type="predicted"/>
<dbReference type="EMBL" id="KN824294">
    <property type="protein sequence ID" value="KIM28210.1"/>
    <property type="molecule type" value="Genomic_DNA"/>
</dbReference>
<evidence type="ECO:0000313" key="1">
    <source>
        <dbReference type="EMBL" id="KIM28210.1"/>
    </source>
</evidence>
<dbReference type="Proteomes" id="UP000054097">
    <property type="component" value="Unassembled WGS sequence"/>
</dbReference>
<dbReference type="OrthoDB" id="3365698at2759"/>
<sequence length="591" mass="66705">MGRVPIHSTGPVNALNASLCSIYKLGLQTSNDSLTSTLTLTPSFSFFSPINEARRMNPLHLEPFHRPTLFERQQVLAQVEGNNNSIQDIDAEIRALIQRRQKFQQDNAFCQSVLAPVRRLTFDVLAHLFDHYVHSYEGDPWIVAHVNRTWRSAAFVTPSLWTGIHLELDPVAPTIPHSRRLGGREYCASVRQLELALYRPSNNLLHIKLASPPTLPHVVRAHIPSMLHLVSQRMDRWASLDIDGAISHLPGLNTQPFDNLEKLVMRTRDTSLLSLINKTATRLRSLTTTQLGLENFEDAEWWPTLRDLDVTIPIDQSLRPQTQILTRVLTRAVSLESLVLDFHQIQPGCTALAVLPNLRRLALFDIPQLLPFECPNLTHLQISVGKRRPITSPAPLPTPSTPIYLPHLTHLTFQHPNLAALSAIIAPDLVELVISPQVRIIAPQVNDNALRSIWNAERRQKGTMLSPRVLHLEDLHVSAETVQNVLELLDDLQELSIKWVRTDHASMFNSLSASTARERSAKHPAGGSRPLICPNLSKLYFYDSSTLRSEDTLSMQYSLQEVVRVRRELGHPLKSVICRWPNGNEMEGIRI</sequence>
<dbReference type="HOGENOM" id="CLU_487589_0_0_1"/>
<reference evidence="1 2" key="1">
    <citation type="submission" date="2014-04" db="EMBL/GenBank/DDBJ databases">
        <authorList>
            <consortium name="DOE Joint Genome Institute"/>
            <person name="Kuo A."/>
            <person name="Zuccaro A."/>
            <person name="Kohler A."/>
            <person name="Nagy L.G."/>
            <person name="Floudas D."/>
            <person name="Copeland A."/>
            <person name="Barry K.W."/>
            <person name="Cichocki N."/>
            <person name="Veneault-Fourrey C."/>
            <person name="LaButti K."/>
            <person name="Lindquist E.A."/>
            <person name="Lipzen A."/>
            <person name="Lundell T."/>
            <person name="Morin E."/>
            <person name="Murat C."/>
            <person name="Sun H."/>
            <person name="Tunlid A."/>
            <person name="Henrissat B."/>
            <person name="Grigoriev I.V."/>
            <person name="Hibbett D.S."/>
            <person name="Martin F."/>
            <person name="Nordberg H.P."/>
            <person name="Cantor M.N."/>
            <person name="Hua S.X."/>
        </authorList>
    </citation>
    <scope>NUCLEOTIDE SEQUENCE [LARGE SCALE GENOMIC DNA]</scope>
    <source>
        <strain evidence="1 2">MAFF 305830</strain>
    </source>
</reference>
<dbReference type="Gene3D" id="3.80.10.10">
    <property type="entry name" value="Ribonuclease Inhibitor"/>
    <property type="match status" value="1"/>
</dbReference>
<dbReference type="STRING" id="933852.A0A0C3AUH5"/>
<accession>A0A0C3AUH5</accession>
<evidence type="ECO:0000313" key="2">
    <source>
        <dbReference type="Proteomes" id="UP000054097"/>
    </source>
</evidence>
<dbReference type="SUPFAM" id="SSF52047">
    <property type="entry name" value="RNI-like"/>
    <property type="match status" value="1"/>
</dbReference>
<protein>
    <recommendedName>
        <fullName evidence="3">F-box domain-containing protein</fullName>
    </recommendedName>
</protein>
<dbReference type="AlphaFoldDB" id="A0A0C3AUH5"/>
<keyword evidence="2" id="KW-1185">Reference proteome</keyword>
<organism evidence="1 2">
    <name type="scientific">Serendipita vermifera MAFF 305830</name>
    <dbReference type="NCBI Taxonomy" id="933852"/>
    <lineage>
        <taxon>Eukaryota</taxon>
        <taxon>Fungi</taxon>
        <taxon>Dikarya</taxon>
        <taxon>Basidiomycota</taxon>
        <taxon>Agaricomycotina</taxon>
        <taxon>Agaricomycetes</taxon>
        <taxon>Sebacinales</taxon>
        <taxon>Serendipitaceae</taxon>
        <taxon>Serendipita</taxon>
    </lineage>
</organism>
<reference evidence="2" key="2">
    <citation type="submission" date="2015-01" db="EMBL/GenBank/DDBJ databases">
        <title>Evolutionary Origins and Diversification of the Mycorrhizal Mutualists.</title>
        <authorList>
            <consortium name="DOE Joint Genome Institute"/>
            <consortium name="Mycorrhizal Genomics Consortium"/>
            <person name="Kohler A."/>
            <person name="Kuo A."/>
            <person name="Nagy L.G."/>
            <person name="Floudas D."/>
            <person name="Copeland A."/>
            <person name="Barry K.W."/>
            <person name="Cichocki N."/>
            <person name="Veneault-Fourrey C."/>
            <person name="LaButti K."/>
            <person name="Lindquist E.A."/>
            <person name="Lipzen A."/>
            <person name="Lundell T."/>
            <person name="Morin E."/>
            <person name="Murat C."/>
            <person name="Riley R."/>
            <person name="Ohm R."/>
            <person name="Sun H."/>
            <person name="Tunlid A."/>
            <person name="Henrissat B."/>
            <person name="Grigoriev I.V."/>
            <person name="Hibbett D.S."/>
            <person name="Martin F."/>
        </authorList>
    </citation>
    <scope>NUCLEOTIDE SEQUENCE [LARGE SCALE GENOMIC DNA]</scope>
    <source>
        <strain evidence="2">MAFF 305830</strain>
    </source>
</reference>
<gene>
    <name evidence="1" type="ORF">M408DRAFT_144508</name>
</gene>
<evidence type="ECO:0008006" key="3">
    <source>
        <dbReference type="Google" id="ProtNLM"/>
    </source>
</evidence>
<dbReference type="InterPro" id="IPR032675">
    <property type="entry name" value="LRR_dom_sf"/>
</dbReference>